<organism evidence="5 6">
    <name type="scientific">Melghirimyces thermohalophilus</name>
    <dbReference type="NCBI Taxonomy" id="1236220"/>
    <lineage>
        <taxon>Bacteria</taxon>
        <taxon>Bacillati</taxon>
        <taxon>Bacillota</taxon>
        <taxon>Bacilli</taxon>
        <taxon>Bacillales</taxon>
        <taxon>Thermoactinomycetaceae</taxon>
        <taxon>Melghirimyces</taxon>
    </lineage>
</organism>
<dbReference type="InterPro" id="IPR036390">
    <property type="entry name" value="WH_DNA-bd_sf"/>
</dbReference>
<keyword evidence="6" id="KW-1185">Reference proteome</keyword>
<dbReference type="OrthoDB" id="327696at2"/>
<dbReference type="PROSITE" id="PS50995">
    <property type="entry name" value="HTH_MARR_2"/>
    <property type="match status" value="1"/>
</dbReference>
<evidence type="ECO:0000313" key="5">
    <source>
        <dbReference type="EMBL" id="SDC80529.1"/>
    </source>
</evidence>
<gene>
    <name evidence="5" type="ORF">SAMN04488112_11713</name>
</gene>
<dbReference type="PANTHER" id="PTHR42756">
    <property type="entry name" value="TRANSCRIPTIONAL REGULATOR, MARR"/>
    <property type="match status" value="1"/>
</dbReference>
<proteinExistence type="predicted"/>
<evidence type="ECO:0000256" key="1">
    <source>
        <dbReference type="ARBA" id="ARBA00023015"/>
    </source>
</evidence>
<dbReference type="GO" id="GO:0003677">
    <property type="term" value="F:DNA binding"/>
    <property type="evidence" value="ECO:0007669"/>
    <property type="project" value="UniProtKB-KW"/>
</dbReference>
<dbReference type="InterPro" id="IPR000835">
    <property type="entry name" value="HTH_MarR-typ"/>
</dbReference>
<evidence type="ECO:0000259" key="4">
    <source>
        <dbReference type="PROSITE" id="PS50995"/>
    </source>
</evidence>
<dbReference type="GO" id="GO:0003700">
    <property type="term" value="F:DNA-binding transcription factor activity"/>
    <property type="evidence" value="ECO:0007669"/>
    <property type="project" value="InterPro"/>
</dbReference>
<protein>
    <recommendedName>
        <fullName evidence="4">HTH marR-type domain-containing protein</fullName>
    </recommendedName>
</protein>
<evidence type="ECO:0000256" key="2">
    <source>
        <dbReference type="ARBA" id="ARBA00023125"/>
    </source>
</evidence>
<keyword evidence="2" id="KW-0238">DNA-binding</keyword>
<dbReference type="EMBL" id="FMZA01000017">
    <property type="protein sequence ID" value="SDC80529.1"/>
    <property type="molecule type" value="Genomic_DNA"/>
</dbReference>
<dbReference type="InterPro" id="IPR036388">
    <property type="entry name" value="WH-like_DNA-bd_sf"/>
</dbReference>
<dbReference type="SUPFAM" id="SSF46785">
    <property type="entry name" value="Winged helix' DNA-binding domain"/>
    <property type="match status" value="1"/>
</dbReference>
<dbReference type="PRINTS" id="PR00598">
    <property type="entry name" value="HTHMARR"/>
</dbReference>
<evidence type="ECO:0000313" key="6">
    <source>
        <dbReference type="Proteomes" id="UP000199387"/>
    </source>
</evidence>
<sequence length="78" mass="9215">MTHIANRLIKDGYAERKADEKDRRVIYLQMTETGEQVLAEAREKGEQLRLDLFQALDETEIRKFLSIYKKLLEQSESL</sequence>
<dbReference type="Proteomes" id="UP000199387">
    <property type="component" value="Unassembled WGS sequence"/>
</dbReference>
<dbReference type="AlphaFoldDB" id="A0A1G6PKD8"/>
<dbReference type="Gene3D" id="1.10.10.10">
    <property type="entry name" value="Winged helix-like DNA-binding domain superfamily/Winged helix DNA-binding domain"/>
    <property type="match status" value="1"/>
</dbReference>
<keyword evidence="1" id="KW-0805">Transcription regulation</keyword>
<accession>A0A1G6PKD8</accession>
<name>A0A1G6PKD8_9BACL</name>
<reference evidence="5 6" key="1">
    <citation type="submission" date="2016-10" db="EMBL/GenBank/DDBJ databases">
        <authorList>
            <person name="de Groot N.N."/>
        </authorList>
    </citation>
    <scope>NUCLEOTIDE SEQUENCE [LARGE SCALE GENOMIC DNA]</scope>
    <source>
        <strain evidence="5 6">DSM 45514</strain>
    </source>
</reference>
<keyword evidence="3" id="KW-0804">Transcription</keyword>
<feature type="domain" description="HTH marR-type" evidence="4">
    <location>
        <begin position="1"/>
        <end position="73"/>
    </location>
</feature>
<dbReference type="STRING" id="1236220.SAMN04488112_11713"/>
<dbReference type="PANTHER" id="PTHR42756:SF1">
    <property type="entry name" value="TRANSCRIPTIONAL REPRESSOR OF EMRAB OPERON"/>
    <property type="match status" value="1"/>
</dbReference>
<evidence type="ECO:0000256" key="3">
    <source>
        <dbReference type="ARBA" id="ARBA00023163"/>
    </source>
</evidence>